<evidence type="ECO:0000256" key="4">
    <source>
        <dbReference type="ARBA" id="ARBA00022723"/>
    </source>
</evidence>
<evidence type="ECO:0000256" key="6">
    <source>
        <dbReference type="ARBA" id="ARBA00023212"/>
    </source>
</evidence>
<feature type="domain" description="Cytochrome b5 heme-binding" evidence="11">
    <location>
        <begin position="2"/>
        <end position="117"/>
    </location>
</feature>
<keyword evidence="6" id="KW-0206">Cytoskeleton</keyword>
<gene>
    <name evidence="12" type="ORF">SPARVUS_LOCUS15831822</name>
</gene>
<evidence type="ECO:0000256" key="2">
    <source>
        <dbReference type="ARBA" id="ARBA00022490"/>
    </source>
</evidence>
<dbReference type="InterPro" id="IPR036400">
    <property type="entry name" value="Cyt_B5-like_heme/steroid_sf"/>
</dbReference>
<keyword evidence="7" id="KW-0966">Cell projection</keyword>
<dbReference type="InterPro" id="IPR001199">
    <property type="entry name" value="Cyt_B5-like_heme/steroid-bd"/>
</dbReference>
<keyword evidence="13" id="KW-1185">Reference proteome</keyword>
<dbReference type="PANTHER" id="PTHR21281">
    <property type="entry name" value="CYTOCHROME B5 DOMAIN-CONTAINING PROTEIN 1"/>
    <property type="match status" value="1"/>
</dbReference>
<evidence type="ECO:0000256" key="7">
    <source>
        <dbReference type="ARBA" id="ARBA00023273"/>
    </source>
</evidence>
<sequence length="213" mass="24525">TSILYTPREVSRHSTAADLWVSYLGRVYDLTPLAGQYKGDILLKPIIESAGKDISHWFNPKTGDIKTFIDPQTGCLRYCTPQGRFLHISPSYPSSDWDTDFGRPWWRDPSYEIGILSAKTRTVRIINTLTSQEHTLEGCSEETIWEILRRYLPYNAHAASYTWKYCGVPLNMDLTLEENGVKDEDDEFEELKIDSDLYAASIHLYFNDDLTEL</sequence>
<dbReference type="InterPro" id="IPR052320">
    <property type="entry name" value="Cytochrome_b5_domain"/>
</dbReference>
<keyword evidence="3" id="KW-0349">Heme</keyword>
<dbReference type="EMBL" id="CATNWA010020676">
    <property type="protein sequence ID" value="CAI9619389.1"/>
    <property type="molecule type" value="Genomic_DNA"/>
</dbReference>
<organism evidence="12 13">
    <name type="scientific">Staurois parvus</name>
    <dbReference type="NCBI Taxonomy" id="386267"/>
    <lineage>
        <taxon>Eukaryota</taxon>
        <taxon>Metazoa</taxon>
        <taxon>Chordata</taxon>
        <taxon>Craniata</taxon>
        <taxon>Vertebrata</taxon>
        <taxon>Euteleostomi</taxon>
        <taxon>Amphibia</taxon>
        <taxon>Batrachia</taxon>
        <taxon>Anura</taxon>
        <taxon>Neobatrachia</taxon>
        <taxon>Ranoidea</taxon>
        <taxon>Ranidae</taxon>
        <taxon>Staurois</taxon>
    </lineage>
</organism>
<comment type="similarity">
    <text evidence="8">Belongs to the cytochrome b5 family.</text>
</comment>
<protein>
    <recommendedName>
        <fullName evidence="9">Cytochrome b5 domain-containing protein 1</fullName>
    </recommendedName>
</protein>
<keyword evidence="2" id="KW-0963">Cytoplasm</keyword>
<evidence type="ECO:0000256" key="5">
    <source>
        <dbReference type="ARBA" id="ARBA00023004"/>
    </source>
</evidence>
<name>A0ABN9HDD9_9NEOB</name>
<evidence type="ECO:0000256" key="1">
    <source>
        <dbReference type="ARBA" id="ARBA00004430"/>
    </source>
</evidence>
<evidence type="ECO:0000313" key="12">
    <source>
        <dbReference type="EMBL" id="CAI9619389.1"/>
    </source>
</evidence>
<proteinExistence type="inferred from homology"/>
<accession>A0ABN9HDD9</accession>
<dbReference type="SMART" id="SM01117">
    <property type="entry name" value="Cyt-b5"/>
    <property type="match status" value="1"/>
</dbReference>
<keyword evidence="5" id="KW-0408">Iron</keyword>
<dbReference type="Gene3D" id="3.10.120.10">
    <property type="entry name" value="Cytochrome b5-like heme/steroid binding domain"/>
    <property type="match status" value="1"/>
</dbReference>
<evidence type="ECO:0000256" key="10">
    <source>
        <dbReference type="ARBA" id="ARBA00046139"/>
    </source>
</evidence>
<evidence type="ECO:0000313" key="13">
    <source>
        <dbReference type="Proteomes" id="UP001162483"/>
    </source>
</evidence>
<comment type="caution">
    <text evidence="12">The sequence shown here is derived from an EMBL/GenBank/DDBJ whole genome shotgun (WGS) entry which is preliminary data.</text>
</comment>
<comment type="function">
    <text evidence="10">Radial spoke stalk protein that binds heme under oxidizing conditions. Required for the coordinated beating of multiple cilia maybe by functioning in a redox signaling pathway.</text>
</comment>
<dbReference type="SUPFAM" id="SSF55856">
    <property type="entry name" value="Cytochrome b5-like heme/steroid binding domain"/>
    <property type="match status" value="1"/>
</dbReference>
<evidence type="ECO:0000259" key="11">
    <source>
        <dbReference type="PROSITE" id="PS50255"/>
    </source>
</evidence>
<evidence type="ECO:0000256" key="8">
    <source>
        <dbReference type="ARBA" id="ARBA00038168"/>
    </source>
</evidence>
<dbReference type="PANTHER" id="PTHR21281:SF0">
    <property type="entry name" value="CYTOCHROME B5 DOMAIN-CONTAINING PROTEIN 1"/>
    <property type="match status" value="1"/>
</dbReference>
<feature type="non-terminal residue" evidence="12">
    <location>
        <position position="1"/>
    </location>
</feature>
<evidence type="ECO:0000256" key="3">
    <source>
        <dbReference type="ARBA" id="ARBA00022617"/>
    </source>
</evidence>
<dbReference type="PROSITE" id="PS50255">
    <property type="entry name" value="CYTOCHROME_B5_2"/>
    <property type="match status" value="1"/>
</dbReference>
<comment type="subcellular location">
    <subcellularLocation>
        <location evidence="1">Cytoplasm</location>
        <location evidence="1">Cytoskeleton</location>
        <location evidence="1">Cilium axoneme</location>
    </subcellularLocation>
</comment>
<dbReference type="Proteomes" id="UP001162483">
    <property type="component" value="Unassembled WGS sequence"/>
</dbReference>
<evidence type="ECO:0000256" key="9">
    <source>
        <dbReference type="ARBA" id="ARBA00040649"/>
    </source>
</evidence>
<keyword evidence="4" id="KW-0479">Metal-binding</keyword>
<dbReference type="Pfam" id="PF00173">
    <property type="entry name" value="Cyt-b5"/>
    <property type="match status" value="1"/>
</dbReference>
<reference evidence="12" key="1">
    <citation type="submission" date="2023-05" db="EMBL/GenBank/DDBJ databases">
        <authorList>
            <person name="Stuckert A."/>
        </authorList>
    </citation>
    <scope>NUCLEOTIDE SEQUENCE</scope>
</reference>